<name>A0A016XKT8_9BURK</name>
<protein>
    <submittedName>
        <fullName evidence="4">Phosphinothricin acetyltransferase</fullName>
    </submittedName>
</protein>
<dbReference type="STRING" id="1458275.AZ34_12710"/>
<dbReference type="NCBIfam" id="NF040504">
    <property type="entry name" value="resist_ArsN1b"/>
    <property type="match status" value="1"/>
</dbReference>
<dbReference type="SUPFAM" id="SSF55729">
    <property type="entry name" value="Acyl-CoA N-acyltransferases (Nat)"/>
    <property type="match status" value="1"/>
</dbReference>
<dbReference type="Proteomes" id="UP000023268">
    <property type="component" value="Unassembled WGS sequence"/>
</dbReference>
<dbReference type="OrthoDB" id="5459937at2"/>
<dbReference type="RefSeq" id="WP_035608541.1">
    <property type="nucleotide sequence ID" value="NZ_JEMG01000001.1"/>
</dbReference>
<evidence type="ECO:0000313" key="5">
    <source>
        <dbReference type="Proteomes" id="UP000023268"/>
    </source>
</evidence>
<dbReference type="AlphaFoldDB" id="A0A016XKT8"/>
<evidence type="ECO:0000259" key="3">
    <source>
        <dbReference type="PROSITE" id="PS51186"/>
    </source>
</evidence>
<evidence type="ECO:0000313" key="4">
    <source>
        <dbReference type="EMBL" id="EYC51838.1"/>
    </source>
</evidence>
<proteinExistence type="predicted"/>
<organism evidence="4 5">
    <name type="scientific">Hylemonella gracilis str. Niagara R</name>
    <dbReference type="NCBI Taxonomy" id="1458275"/>
    <lineage>
        <taxon>Bacteria</taxon>
        <taxon>Pseudomonadati</taxon>
        <taxon>Pseudomonadota</taxon>
        <taxon>Betaproteobacteria</taxon>
        <taxon>Burkholderiales</taxon>
        <taxon>Comamonadaceae</taxon>
        <taxon>Hylemonella</taxon>
    </lineage>
</organism>
<dbReference type="Gene3D" id="3.40.630.30">
    <property type="match status" value="1"/>
</dbReference>
<gene>
    <name evidence="4" type="ORF">AZ34_12710</name>
</gene>
<dbReference type="eggNOG" id="COG1247">
    <property type="taxonomic scope" value="Bacteria"/>
</dbReference>
<dbReference type="PROSITE" id="PS51186">
    <property type="entry name" value="GNAT"/>
    <property type="match status" value="1"/>
</dbReference>
<keyword evidence="2" id="KW-0012">Acyltransferase</keyword>
<accession>A0A016XKT8</accession>
<dbReference type="CDD" id="cd04301">
    <property type="entry name" value="NAT_SF"/>
    <property type="match status" value="1"/>
</dbReference>
<keyword evidence="1 4" id="KW-0808">Transferase</keyword>
<evidence type="ECO:0000256" key="2">
    <source>
        <dbReference type="ARBA" id="ARBA00023315"/>
    </source>
</evidence>
<reference evidence="4 5" key="1">
    <citation type="submission" date="2014-02" db="EMBL/GenBank/DDBJ databases">
        <title>Draft Genome of Hylemonella gracilis isolated from the Niagara River.</title>
        <authorList>
            <person name="Pawlowski D.R."/>
            <person name="Koudelka G.B."/>
        </authorList>
    </citation>
    <scope>NUCLEOTIDE SEQUENCE [LARGE SCALE GENOMIC DNA]</scope>
    <source>
        <strain evidence="4 5">Niagara R</strain>
    </source>
</reference>
<dbReference type="Pfam" id="PF13420">
    <property type="entry name" value="Acetyltransf_4"/>
    <property type="match status" value="1"/>
</dbReference>
<dbReference type="PANTHER" id="PTHR43072:SF23">
    <property type="entry name" value="UPF0039 PROTEIN C11D3.02C"/>
    <property type="match status" value="1"/>
</dbReference>
<dbReference type="PANTHER" id="PTHR43072">
    <property type="entry name" value="N-ACETYLTRANSFERASE"/>
    <property type="match status" value="1"/>
</dbReference>
<dbReference type="InterPro" id="IPR016181">
    <property type="entry name" value="Acyl_CoA_acyltransferase"/>
</dbReference>
<dbReference type="InterPro" id="IPR000182">
    <property type="entry name" value="GNAT_dom"/>
</dbReference>
<feature type="domain" description="N-acetyltransferase" evidence="3">
    <location>
        <begin position="1"/>
        <end position="153"/>
    </location>
</feature>
<dbReference type="EMBL" id="JEMG01000001">
    <property type="protein sequence ID" value="EYC51838.1"/>
    <property type="molecule type" value="Genomic_DNA"/>
</dbReference>
<sequence>MIRSAHPSDAEAIVGIYNHYVANTTITFEELPVSAEEMRRRVDVIQAAGLPWLVLEESGQLLGYAYASKWKERSAYRYSVETSVYLKHGSQSRGLGSHLYEALFSALAERGIHAAMGGIVLPNDASVRLHEKMGMKQVARFEQVGYKFGQWLDVGYWQKVF</sequence>
<evidence type="ECO:0000256" key="1">
    <source>
        <dbReference type="ARBA" id="ARBA00022679"/>
    </source>
</evidence>
<comment type="caution">
    <text evidence="4">The sequence shown here is derived from an EMBL/GenBank/DDBJ whole genome shotgun (WGS) entry which is preliminary data.</text>
</comment>
<dbReference type="GO" id="GO:0016747">
    <property type="term" value="F:acyltransferase activity, transferring groups other than amino-acyl groups"/>
    <property type="evidence" value="ECO:0007669"/>
    <property type="project" value="InterPro"/>
</dbReference>